<dbReference type="Pfam" id="PF00856">
    <property type="entry name" value="SET"/>
    <property type="match status" value="1"/>
</dbReference>
<dbReference type="SUPFAM" id="SSF82199">
    <property type="entry name" value="SET domain"/>
    <property type="match status" value="1"/>
</dbReference>
<dbReference type="InterPro" id="IPR053185">
    <property type="entry name" value="SET_domain_protein"/>
</dbReference>
<feature type="compositionally biased region" description="Acidic residues" evidence="1">
    <location>
        <begin position="450"/>
        <end position="465"/>
    </location>
</feature>
<evidence type="ECO:0000256" key="1">
    <source>
        <dbReference type="SAM" id="MobiDB-lite"/>
    </source>
</evidence>
<keyword evidence="2" id="KW-0732">Signal</keyword>
<dbReference type="PANTHER" id="PTHR47332:SF6">
    <property type="entry name" value="SET DOMAIN-CONTAINING PROTEIN"/>
    <property type="match status" value="1"/>
</dbReference>
<sequence length="511" mass="56615">MAVLSSTFTYLTALSSLLSLPAVLAQTSIFTPEPEPFSCPLPETSLHGDLTCDLSEIAPRPSHPDIFRPWTHEPHCIHPAEKPLLGFCTFTNADFMGGRGISIVTLPELAASMANRTQMASTAADASAADAYAFDKVFPRKKYEEKLTADRGRGLFVREGESFKAGETILVDYPTLFMVRDSMEVFLPEERIRMNWLGLLQLPDAGRAETRDMVSNGRYKDELDNLITMNSLGVQYANFRHLGTFPEAAKMNHDCVPNTYYRFSDTTLGVEVFALRDIKPGEELTYSYVDGLQEIPYKDRHKLIGSQFNFECTCRICRDTAARRESNRRRDNIRKAKKVLSESAEDPRAIVAQCKKLLRLYGDEGMVLPRPMTAEIAAYASNQLGEAEEAVKYAKIAREYWSIISGPASSEVKRLDELIAAPTEHGSYKPKAGEGEGKTGAGAKTGNAGGDEDEDVGEEEEEEAVVDAVRSAMLRARRIARESGVGEKEEEELVEQAVKAALKRAMGKDEL</sequence>
<dbReference type="InterPro" id="IPR046341">
    <property type="entry name" value="SET_dom_sf"/>
</dbReference>
<feature type="chain" id="PRO_5001775776" description="SET domain-containing protein" evidence="2">
    <location>
        <begin position="26"/>
        <end position="511"/>
    </location>
</feature>
<feature type="signal peptide" evidence="2">
    <location>
        <begin position="1"/>
        <end position="25"/>
    </location>
</feature>
<dbReference type="GeneID" id="27718191"/>
<dbReference type="VEuPathDB" id="FungiDB:SAPIO_CDS0039"/>
<organism evidence="4 5">
    <name type="scientific">Pseudallescheria apiosperma</name>
    <name type="common">Scedosporium apiospermum</name>
    <dbReference type="NCBI Taxonomy" id="563466"/>
    <lineage>
        <taxon>Eukaryota</taxon>
        <taxon>Fungi</taxon>
        <taxon>Dikarya</taxon>
        <taxon>Ascomycota</taxon>
        <taxon>Pezizomycotina</taxon>
        <taxon>Sordariomycetes</taxon>
        <taxon>Hypocreomycetidae</taxon>
        <taxon>Microascales</taxon>
        <taxon>Microascaceae</taxon>
        <taxon>Scedosporium</taxon>
    </lineage>
</organism>
<evidence type="ECO:0000256" key="2">
    <source>
        <dbReference type="SAM" id="SignalP"/>
    </source>
</evidence>
<feature type="domain" description="SET" evidence="3">
    <location>
        <begin position="141"/>
        <end position="289"/>
    </location>
</feature>
<dbReference type="PANTHER" id="PTHR47332">
    <property type="entry name" value="SET DOMAIN-CONTAINING PROTEIN 5"/>
    <property type="match status" value="1"/>
</dbReference>
<dbReference type="SMART" id="SM00317">
    <property type="entry name" value="SET"/>
    <property type="match status" value="1"/>
</dbReference>
<reference evidence="4 5" key="1">
    <citation type="journal article" date="2014" name="Genome Announc.">
        <title>Draft genome sequence of the pathogenic fungus Scedosporium apiospermum.</title>
        <authorList>
            <person name="Vandeputte P."/>
            <person name="Ghamrawi S."/>
            <person name="Rechenmann M."/>
            <person name="Iltis A."/>
            <person name="Giraud S."/>
            <person name="Fleury M."/>
            <person name="Thornton C."/>
            <person name="Delhaes L."/>
            <person name="Meyer W."/>
            <person name="Papon N."/>
            <person name="Bouchara J.P."/>
        </authorList>
    </citation>
    <scope>NUCLEOTIDE SEQUENCE [LARGE SCALE GENOMIC DNA]</scope>
    <source>
        <strain evidence="4 5">IHEM 14462</strain>
    </source>
</reference>
<protein>
    <recommendedName>
        <fullName evidence="3">SET domain-containing protein</fullName>
    </recommendedName>
</protein>
<name>A0A084GHE5_PSEDA</name>
<gene>
    <name evidence="4" type="ORF">SAPIO_CDS0039</name>
</gene>
<evidence type="ECO:0000313" key="5">
    <source>
        <dbReference type="Proteomes" id="UP000028545"/>
    </source>
</evidence>
<dbReference type="Gene3D" id="2.170.270.10">
    <property type="entry name" value="SET domain"/>
    <property type="match status" value="1"/>
</dbReference>
<feature type="region of interest" description="Disordered" evidence="1">
    <location>
        <begin position="425"/>
        <end position="465"/>
    </location>
</feature>
<dbReference type="RefSeq" id="XP_016646556.1">
    <property type="nucleotide sequence ID" value="XM_016782923.1"/>
</dbReference>
<dbReference type="AlphaFoldDB" id="A0A084GHE5"/>
<dbReference type="InterPro" id="IPR001214">
    <property type="entry name" value="SET_dom"/>
</dbReference>
<keyword evidence="5" id="KW-1185">Reference proteome</keyword>
<dbReference type="Proteomes" id="UP000028545">
    <property type="component" value="Unassembled WGS sequence"/>
</dbReference>
<dbReference type="EMBL" id="JOWA01000011">
    <property type="protein sequence ID" value="KEZ46757.1"/>
    <property type="molecule type" value="Genomic_DNA"/>
</dbReference>
<accession>A0A084GHE5</accession>
<dbReference type="CDD" id="cd20071">
    <property type="entry name" value="SET_SMYD"/>
    <property type="match status" value="1"/>
</dbReference>
<evidence type="ECO:0000313" key="4">
    <source>
        <dbReference type="EMBL" id="KEZ46757.1"/>
    </source>
</evidence>
<comment type="caution">
    <text evidence="4">The sequence shown here is derived from an EMBL/GenBank/DDBJ whole genome shotgun (WGS) entry which is preliminary data.</text>
</comment>
<dbReference type="HOGENOM" id="CLU_028281_6_1_1"/>
<dbReference type="PROSITE" id="PS50280">
    <property type="entry name" value="SET"/>
    <property type="match status" value="1"/>
</dbReference>
<dbReference type="OrthoDB" id="438641at2759"/>
<proteinExistence type="predicted"/>
<evidence type="ECO:0000259" key="3">
    <source>
        <dbReference type="PROSITE" id="PS50280"/>
    </source>
</evidence>
<dbReference type="KEGG" id="sapo:SAPIO_CDS0039"/>